<dbReference type="Pfam" id="PF04218">
    <property type="entry name" value="CENP-B_N"/>
    <property type="match status" value="1"/>
</dbReference>
<proteinExistence type="predicted"/>
<dbReference type="PANTHER" id="PTHR19303">
    <property type="entry name" value="TRANSPOSON"/>
    <property type="match status" value="1"/>
</dbReference>
<dbReference type="AlphaFoldDB" id="H3B4U7"/>
<name>H3B4U7_LATCH</name>
<dbReference type="SUPFAM" id="SSF46689">
    <property type="entry name" value="Homeodomain-like"/>
    <property type="match status" value="1"/>
</dbReference>
<reference evidence="2" key="2">
    <citation type="submission" date="2025-08" db="UniProtKB">
        <authorList>
            <consortium name="Ensembl"/>
        </authorList>
    </citation>
    <scope>IDENTIFICATION</scope>
</reference>
<dbReference type="InterPro" id="IPR007889">
    <property type="entry name" value="HTH_Psq"/>
</dbReference>
<dbReference type="HOGENOM" id="CLU_1258680_0_0_1"/>
<dbReference type="Proteomes" id="UP000008672">
    <property type="component" value="Unassembled WGS sequence"/>
</dbReference>
<protein>
    <recommendedName>
        <fullName evidence="1">HTH psq-type domain-containing protein</fullName>
    </recommendedName>
</protein>
<keyword evidence="3" id="KW-1185">Reference proteome</keyword>
<evidence type="ECO:0000313" key="2">
    <source>
        <dbReference type="Ensembl" id="ENSLACP00000016918.1"/>
    </source>
</evidence>
<dbReference type="Gene3D" id="1.10.10.60">
    <property type="entry name" value="Homeodomain-like"/>
    <property type="match status" value="1"/>
</dbReference>
<dbReference type="GO" id="GO:0003677">
    <property type="term" value="F:DNA binding"/>
    <property type="evidence" value="ECO:0007669"/>
    <property type="project" value="InterPro"/>
</dbReference>
<evidence type="ECO:0000313" key="3">
    <source>
        <dbReference type="Proteomes" id="UP000008672"/>
    </source>
</evidence>
<organism evidence="2 3">
    <name type="scientific">Latimeria chalumnae</name>
    <name type="common">Coelacanth</name>
    <dbReference type="NCBI Taxonomy" id="7897"/>
    <lineage>
        <taxon>Eukaryota</taxon>
        <taxon>Metazoa</taxon>
        <taxon>Chordata</taxon>
        <taxon>Craniata</taxon>
        <taxon>Vertebrata</taxon>
        <taxon>Euteleostomi</taxon>
        <taxon>Coelacanthiformes</taxon>
        <taxon>Coelacanthidae</taxon>
        <taxon>Latimeria</taxon>
    </lineage>
</organism>
<dbReference type="PANTHER" id="PTHR19303:SF73">
    <property type="entry name" value="PROTEIN PDC2"/>
    <property type="match status" value="1"/>
</dbReference>
<evidence type="ECO:0000259" key="1">
    <source>
        <dbReference type="Pfam" id="PF04218"/>
    </source>
</evidence>
<dbReference type="eggNOG" id="KOG3105">
    <property type="taxonomic scope" value="Eukaryota"/>
</dbReference>
<accession>H3B4U7</accession>
<reference evidence="3" key="1">
    <citation type="submission" date="2011-08" db="EMBL/GenBank/DDBJ databases">
        <title>The draft genome of Latimeria chalumnae.</title>
        <authorList>
            <person name="Di Palma F."/>
            <person name="Alfoldi J."/>
            <person name="Johnson J."/>
            <person name="Berlin A."/>
            <person name="Gnerre S."/>
            <person name="Jaffe D."/>
            <person name="MacCallum I."/>
            <person name="Young S."/>
            <person name="Walker B.J."/>
            <person name="Lander E."/>
            <person name="Lindblad-Toh K."/>
        </authorList>
    </citation>
    <scope>NUCLEOTIDE SEQUENCE [LARGE SCALE GENOMIC DNA]</scope>
    <source>
        <strain evidence="3">Wild caught</strain>
    </source>
</reference>
<sequence length="220" mass="25055">TPREVMDKPRKELSLKDKVTLIKSHESTGKSQCKLAEDFGIGKTQVCEILKTKAELMTAFEENENMDRKRINLFKEDGHNKINNTVWCWFKTAHGINAPISGPLIQEVALKYAKDFNMTPATGWQEAVKEIKTSTVKKCFADSGIRLSENSADTAMLEDDDDDDDDDEKDNILLRELTLRTTKKLGSDEVTVDDYTGIDSILTIKDQWKWSQKLHFLNLP</sequence>
<dbReference type="InParanoid" id="H3B4U7"/>
<dbReference type="Ensembl" id="ENSLACT00000017037.1">
    <property type="protein sequence ID" value="ENSLACP00000016918.1"/>
    <property type="gene ID" value="ENSLACG00000014902.1"/>
</dbReference>
<dbReference type="InterPro" id="IPR050863">
    <property type="entry name" value="CenT-Element_Derived"/>
</dbReference>
<dbReference type="InterPro" id="IPR009057">
    <property type="entry name" value="Homeodomain-like_sf"/>
</dbReference>
<dbReference type="GO" id="GO:0005634">
    <property type="term" value="C:nucleus"/>
    <property type="evidence" value="ECO:0007669"/>
    <property type="project" value="TreeGrafter"/>
</dbReference>
<feature type="domain" description="HTH psq-type" evidence="1">
    <location>
        <begin position="8"/>
        <end position="57"/>
    </location>
</feature>
<reference evidence="2" key="3">
    <citation type="submission" date="2025-09" db="UniProtKB">
        <authorList>
            <consortium name="Ensembl"/>
        </authorList>
    </citation>
    <scope>IDENTIFICATION</scope>
</reference>
<dbReference type="EMBL" id="AFYH01105484">
    <property type="status" value="NOT_ANNOTATED_CDS"/>
    <property type="molecule type" value="Genomic_DNA"/>
</dbReference>